<organism evidence="2 3">
    <name type="scientific">Forsythia ovata</name>
    <dbReference type="NCBI Taxonomy" id="205694"/>
    <lineage>
        <taxon>Eukaryota</taxon>
        <taxon>Viridiplantae</taxon>
        <taxon>Streptophyta</taxon>
        <taxon>Embryophyta</taxon>
        <taxon>Tracheophyta</taxon>
        <taxon>Spermatophyta</taxon>
        <taxon>Magnoliopsida</taxon>
        <taxon>eudicotyledons</taxon>
        <taxon>Gunneridae</taxon>
        <taxon>Pentapetalae</taxon>
        <taxon>asterids</taxon>
        <taxon>lamiids</taxon>
        <taxon>Lamiales</taxon>
        <taxon>Oleaceae</taxon>
        <taxon>Forsythieae</taxon>
        <taxon>Forsythia</taxon>
    </lineage>
</organism>
<dbReference type="EMBL" id="JBFOLJ010000010">
    <property type="protein sequence ID" value="KAL2502565.1"/>
    <property type="molecule type" value="Genomic_DNA"/>
</dbReference>
<name>A0ABD1SPI5_9LAMI</name>
<evidence type="ECO:0000313" key="3">
    <source>
        <dbReference type="Proteomes" id="UP001604277"/>
    </source>
</evidence>
<reference evidence="3" key="2">
    <citation type="submission" date="2024-07" db="EMBL/GenBank/DDBJ databases">
        <title>Two chromosome-level genome assemblies of Korean endemic species Abeliophyllum distichum and Forsythia ovata (Oleaceae).</title>
        <authorList>
            <person name="Jang H."/>
        </authorList>
    </citation>
    <scope>NUCLEOTIDE SEQUENCE [LARGE SCALE GENOMIC DNA]</scope>
</reference>
<evidence type="ECO:0000313" key="1">
    <source>
        <dbReference type="EMBL" id="KAL2502565.1"/>
    </source>
</evidence>
<dbReference type="AlphaFoldDB" id="A0ABD1SPI5"/>
<dbReference type="Proteomes" id="UP001604277">
    <property type="component" value="Unassembled WGS sequence"/>
</dbReference>
<protein>
    <submittedName>
        <fullName evidence="2">Uncharacterized protein</fullName>
    </submittedName>
</protein>
<keyword evidence="3" id="KW-1185">Reference proteome</keyword>
<dbReference type="EMBL" id="JBFOLJ010000010">
    <property type="protein sequence ID" value="KAL2502617.1"/>
    <property type="molecule type" value="Genomic_DNA"/>
</dbReference>
<comment type="caution">
    <text evidence="2">The sequence shown here is derived from an EMBL/GenBank/DDBJ whole genome shotgun (WGS) entry which is preliminary data.</text>
</comment>
<gene>
    <name evidence="1" type="ORF">Fot_36413</name>
    <name evidence="2" type="ORF">Fot_36465</name>
</gene>
<proteinExistence type="predicted"/>
<evidence type="ECO:0000313" key="2">
    <source>
        <dbReference type="EMBL" id="KAL2502617.1"/>
    </source>
</evidence>
<sequence length="158" mass="18088">MTKECIVKNLEYFDWLCFFGVKKAMSKQAMQCYSKSHVLGAGENLSIADVASWQFENQKLGCPHLGRAALISAPFIPAGFRHILQPGTSPSKRLIDFSILPLLSRSPDFLHLLIFPFWLESQKAINDFLQHHYPTIASIPYEWTMKNFSSHFLQEPNK</sequence>
<reference evidence="2" key="1">
    <citation type="submission" date="2024-07" db="EMBL/GenBank/DDBJ databases">
        <title>Two chromosome-level genome assemblies of Korean endemic species Abeliophyllum distichum and Forsythia ovata (Oleaceae).</title>
        <authorList>
            <person name="Mun J.H."/>
        </authorList>
    </citation>
    <scope>NUCLEOTIDE SEQUENCE</scope>
    <source>
        <strain evidence="2">KNKB202402200001</strain>
        <tissue evidence="2">Leaf</tissue>
    </source>
</reference>
<accession>A0ABD1SPI5</accession>